<evidence type="ECO:0000256" key="2">
    <source>
        <dbReference type="ARBA" id="ARBA00007262"/>
    </source>
</evidence>
<accession>A0A9N9GNS3</accession>
<organism evidence="7 8">
    <name type="scientific">Acaulospora morrowiae</name>
    <dbReference type="NCBI Taxonomy" id="94023"/>
    <lineage>
        <taxon>Eukaryota</taxon>
        <taxon>Fungi</taxon>
        <taxon>Fungi incertae sedis</taxon>
        <taxon>Mucoromycota</taxon>
        <taxon>Glomeromycotina</taxon>
        <taxon>Glomeromycetes</taxon>
        <taxon>Diversisporales</taxon>
        <taxon>Acaulosporaceae</taxon>
        <taxon>Acaulospora</taxon>
    </lineage>
</organism>
<protein>
    <submittedName>
        <fullName evidence="7">6904_t:CDS:1</fullName>
    </submittedName>
</protein>
<feature type="transmembrane region" description="Helical" evidence="6">
    <location>
        <begin position="93"/>
        <end position="112"/>
    </location>
</feature>
<dbReference type="GO" id="GO:0016020">
    <property type="term" value="C:membrane"/>
    <property type="evidence" value="ECO:0007669"/>
    <property type="project" value="UniProtKB-SubCell"/>
</dbReference>
<dbReference type="Pfam" id="PF06140">
    <property type="entry name" value="Ifi-6-16"/>
    <property type="match status" value="1"/>
</dbReference>
<dbReference type="Proteomes" id="UP000789342">
    <property type="component" value="Unassembled WGS sequence"/>
</dbReference>
<dbReference type="Gene3D" id="6.10.110.10">
    <property type="match status" value="1"/>
</dbReference>
<evidence type="ECO:0000313" key="8">
    <source>
        <dbReference type="Proteomes" id="UP000789342"/>
    </source>
</evidence>
<evidence type="ECO:0000256" key="6">
    <source>
        <dbReference type="SAM" id="Phobius"/>
    </source>
</evidence>
<evidence type="ECO:0000256" key="5">
    <source>
        <dbReference type="ARBA" id="ARBA00023136"/>
    </source>
</evidence>
<sequence>MTNFSNILLEDFFKVFISIYLTKDGFIKFTAVTGSVLLSPYVFAKAVTKLGFTKAGITAGSIAAWMMSLHRGYVPAGGPVSTLQSVGASGLGFRGTAACLGGALGVAVVIAIKKESETFLIIKCENNEHPIVILEINVKSNENKKLLSILEGFVLAQKVVEKRVRHFKFIIGEGSDILQSFLVDKYGSAALTLTQNGFLLILRDFSSKI</sequence>
<evidence type="ECO:0000256" key="4">
    <source>
        <dbReference type="ARBA" id="ARBA00022989"/>
    </source>
</evidence>
<dbReference type="PANTHER" id="PTHR16932:SF18">
    <property type="entry name" value="INTERFERON, ALPHA-INDUCIBLE PROTEIN 27-LIKE 2"/>
    <property type="match status" value="1"/>
</dbReference>
<proteinExistence type="inferred from homology"/>
<comment type="subcellular location">
    <subcellularLocation>
        <location evidence="1">Membrane</location>
        <topology evidence="1">Multi-pass membrane protein</topology>
    </subcellularLocation>
</comment>
<dbReference type="InterPro" id="IPR009311">
    <property type="entry name" value="IFI6/IFI27-like"/>
</dbReference>
<dbReference type="InterPro" id="IPR038213">
    <property type="entry name" value="IFI6/IFI27-like_sf"/>
</dbReference>
<name>A0A9N9GNS3_9GLOM</name>
<feature type="transmembrane region" description="Helical" evidence="6">
    <location>
        <begin position="55"/>
        <end position="73"/>
    </location>
</feature>
<reference evidence="7" key="1">
    <citation type="submission" date="2021-06" db="EMBL/GenBank/DDBJ databases">
        <authorList>
            <person name="Kallberg Y."/>
            <person name="Tangrot J."/>
            <person name="Rosling A."/>
        </authorList>
    </citation>
    <scope>NUCLEOTIDE SEQUENCE</scope>
    <source>
        <strain evidence="7">CL551</strain>
    </source>
</reference>
<evidence type="ECO:0000256" key="3">
    <source>
        <dbReference type="ARBA" id="ARBA00022692"/>
    </source>
</evidence>
<keyword evidence="8" id="KW-1185">Reference proteome</keyword>
<feature type="transmembrane region" description="Helical" evidence="6">
    <location>
        <begin position="25"/>
        <end position="43"/>
    </location>
</feature>
<keyword evidence="5 6" id="KW-0472">Membrane</keyword>
<keyword evidence="4 6" id="KW-1133">Transmembrane helix</keyword>
<dbReference type="OrthoDB" id="440424at2759"/>
<gene>
    <name evidence="7" type="ORF">AMORRO_LOCUS8782</name>
</gene>
<keyword evidence="3 6" id="KW-0812">Transmembrane</keyword>
<comment type="caution">
    <text evidence="7">The sequence shown here is derived from an EMBL/GenBank/DDBJ whole genome shotgun (WGS) entry which is preliminary data.</text>
</comment>
<evidence type="ECO:0000313" key="7">
    <source>
        <dbReference type="EMBL" id="CAG8623866.1"/>
    </source>
</evidence>
<dbReference type="AlphaFoldDB" id="A0A9N9GNS3"/>
<evidence type="ECO:0000256" key="1">
    <source>
        <dbReference type="ARBA" id="ARBA00004141"/>
    </source>
</evidence>
<dbReference type="PANTHER" id="PTHR16932">
    <property type="entry name" value="INTERFERON ALPHA-INDUCIBLE PROTEIN 27"/>
    <property type="match status" value="1"/>
</dbReference>
<comment type="similarity">
    <text evidence="2">Belongs to the IFI6/IFI27 family.</text>
</comment>
<dbReference type="EMBL" id="CAJVPV010007881">
    <property type="protein sequence ID" value="CAG8623866.1"/>
    <property type="molecule type" value="Genomic_DNA"/>
</dbReference>